<protein>
    <submittedName>
        <fullName evidence="2">Uncharacterized protein</fullName>
    </submittedName>
</protein>
<name>G9P5J4_HYPAI</name>
<dbReference type="OrthoDB" id="4900702at2759"/>
<dbReference type="EMBL" id="ABDG02000027">
    <property type="protein sequence ID" value="EHK42162.1"/>
    <property type="molecule type" value="Genomic_DNA"/>
</dbReference>
<dbReference type="AlphaFoldDB" id="G9P5J4"/>
<feature type="compositionally biased region" description="Polar residues" evidence="1">
    <location>
        <begin position="304"/>
        <end position="315"/>
    </location>
</feature>
<dbReference type="eggNOG" id="ENOG502R6KM">
    <property type="taxonomic scope" value="Eukaryota"/>
</dbReference>
<feature type="compositionally biased region" description="Low complexity" evidence="1">
    <location>
        <begin position="339"/>
        <end position="355"/>
    </location>
</feature>
<keyword evidence="3" id="KW-1185">Reference proteome</keyword>
<dbReference type="HOGENOM" id="CLU_561466_0_0_1"/>
<feature type="compositionally biased region" description="Basic and acidic residues" evidence="1">
    <location>
        <begin position="317"/>
        <end position="329"/>
    </location>
</feature>
<feature type="region of interest" description="Disordered" evidence="1">
    <location>
        <begin position="228"/>
        <end position="485"/>
    </location>
</feature>
<feature type="compositionally biased region" description="Basic and acidic residues" evidence="1">
    <location>
        <begin position="409"/>
        <end position="419"/>
    </location>
</feature>
<comment type="caution">
    <text evidence="2">The sequence shown here is derived from an EMBL/GenBank/DDBJ whole genome shotgun (WGS) entry which is preliminary data.</text>
</comment>
<feature type="compositionally biased region" description="Basic residues" evidence="1">
    <location>
        <begin position="420"/>
        <end position="431"/>
    </location>
</feature>
<dbReference type="OMA" id="WAYASEE"/>
<feature type="compositionally biased region" description="Basic and acidic residues" evidence="1">
    <location>
        <begin position="274"/>
        <end position="283"/>
    </location>
</feature>
<dbReference type="Proteomes" id="UP000005426">
    <property type="component" value="Unassembled WGS sequence"/>
</dbReference>
<feature type="compositionally biased region" description="Polar residues" evidence="1">
    <location>
        <begin position="446"/>
        <end position="463"/>
    </location>
</feature>
<organism evidence="2 3">
    <name type="scientific">Hypocrea atroviridis (strain ATCC 20476 / IMI 206040)</name>
    <name type="common">Trichoderma atroviride</name>
    <dbReference type="NCBI Taxonomy" id="452589"/>
    <lineage>
        <taxon>Eukaryota</taxon>
        <taxon>Fungi</taxon>
        <taxon>Dikarya</taxon>
        <taxon>Ascomycota</taxon>
        <taxon>Pezizomycotina</taxon>
        <taxon>Sordariomycetes</taxon>
        <taxon>Hypocreomycetidae</taxon>
        <taxon>Hypocreales</taxon>
        <taxon>Hypocreaceae</taxon>
        <taxon>Trichoderma</taxon>
    </lineage>
</organism>
<evidence type="ECO:0000256" key="1">
    <source>
        <dbReference type="SAM" id="MobiDB-lite"/>
    </source>
</evidence>
<sequence length="485" mass="53803">MSAHGRHASFGYPTAGPFEAPLRYMMKTKNRRWSATAPEGINNPEDLWDTYWNRFNCIKIPVLDEDDFFNVAMEIAKVAKDKDDFERLFQETNKQRQDAQLDTLKDASDKIGSGEQNIFPCRDAKRALSRACLTGCFQYFLRLVQGGVYGWEADEIEAEAEAEAEAPRADEAELYDEDGVEHTYRSCMRWSIDDDSEYDSDYAVPGETHTMDDLEAWAARHPVVSGNGIMGASDSPNDKVRAKQQISAHARNKTCPSEEGGTTVLRKQKRVRFTKGDEAEQSTHKRRKLESTAAAAAAAASDIASPSTPRISSESPDSEKAICDGDSNCRCKRQRTDGPALALPSQPSSSTQLPSGKTTRKRASLDDDDGDDADRRYKRIKAEHLATPIPHISSPIATEDSPINSAPERNPEQTTEQRTRGKQPAKKKAGKEKKIDNGVRKRRKQSPASRIPSTASPQSTLNTRSKRGANKSSTLWELDGSESKD</sequence>
<evidence type="ECO:0000313" key="2">
    <source>
        <dbReference type="EMBL" id="EHK42162.1"/>
    </source>
</evidence>
<evidence type="ECO:0000313" key="3">
    <source>
        <dbReference type="Proteomes" id="UP000005426"/>
    </source>
</evidence>
<proteinExistence type="predicted"/>
<reference evidence="2 3" key="1">
    <citation type="journal article" date="2011" name="Genome Biol.">
        <title>Comparative genome sequence analysis underscores mycoparasitism as the ancestral life style of Trichoderma.</title>
        <authorList>
            <person name="Kubicek C.P."/>
            <person name="Herrera-Estrella A."/>
            <person name="Seidl-Seiboth V."/>
            <person name="Martinez D.A."/>
            <person name="Druzhinina I.S."/>
            <person name="Thon M."/>
            <person name="Zeilinger S."/>
            <person name="Casas-Flores S."/>
            <person name="Horwitz B.A."/>
            <person name="Mukherjee P.K."/>
            <person name="Mukherjee M."/>
            <person name="Kredics L."/>
            <person name="Alcaraz L.D."/>
            <person name="Aerts A."/>
            <person name="Antal Z."/>
            <person name="Atanasova L."/>
            <person name="Cervantes-Badillo M.G."/>
            <person name="Challacombe J."/>
            <person name="Chertkov O."/>
            <person name="McCluskey K."/>
            <person name="Coulpier F."/>
            <person name="Deshpande N."/>
            <person name="von Doehren H."/>
            <person name="Ebbole D.J."/>
            <person name="Esquivel-Naranjo E.U."/>
            <person name="Fekete E."/>
            <person name="Flipphi M."/>
            <person name="Glaser F."/>
            <person name="Gomez-Rodriguez E.Y."/>
            <person name="Gruber S."/>
            <person name="Han C."/>
            <person name="Henrissat B."/>
            <person name="Hermosa R."/>
            <person name="Hernandez-Onate M."/>
            <person name="Karaffa L."/>
            <person name="Kosti I."/>
            <person name="Le Crom S."/>
            <person name="Lindquist E."/>
            <person name="Lucas S."/>
            <person name="Luebeck M."/>
            <person name="Luebeck P.S."/>
            <person name="Margeot A."/>
            <person name="Metz B."/>
            <person name="Misra M."/>
            <person name="Nevalainen H."/>
            <person name="Omann M."/>
            <person name="Packer N."/>
            <person name="Perrone G."/>
            <person name="Uresti-Rivera E.E."/>
            <person name="Salamov A."/>
            <person name="Schmoll M."/>
            <person name="Seiboth B."/>
            <person name="Shapiro H."/>
            <person name="Sukno S."/>
            <person name="Tamayo-Ramos J.A."/>
            <person name="Tisch D."/>
            <person name="Wiest A."/>
            <person name="Wilkinson H.H."/>
            <person name="Zhang M."/>
            <person name="Coutinho P.M."/>
            <person name="Kenerley C.M."/>
            <person name="Monte E."/>
            <person name="Baker S.E."/>
            <person name="Grigoriev I.V."/>
        </authorList>
    </citation>
    <scope>NUCLEOTIDE SEQUENCE [LARGE SCALE GENOMIC DNA]</scope>
    <source>
        <strain evidence="3">ATCC 20476 / IMI 206040</strain>
    </source>
</reference>
<accession>G9P5J4</accession>
<gene>
    <name evidence="2" type="ORF">TRIATDRAFT_312676</name>
</gene>